<comment type="caution">
    <text evidence="1">The sequence shown here is derived from an EMBL/GenBank/DDBJ whole genome shotgun (WGS) entry which is preliminary data.</text>
</comment>
<proteinExistence type="predicted"/>
<dbReference type="Proteomes" id="UP000297299">
    <property type="component" value="Unassembled WGS sequence"/>
</dbReference>
<sequence length="140" mass="16495">MTDNEVTMNDVETGLVEIQNEEEKMRILLFEAISSLPASKIHGMLMVILEKNLVFREWSEKHWNSKMIESGTEKKLDRTRFLNWIKKFDDFNLYLITRNLIWQNETIEELFKKKLLVEQKDGTFAIRKFELDAIGGHSSG</sequence>
<name>A0A4Y8DBB2_9HELO</name>
<evidence type="ECO:0000313" key="1">
    <source>
        <dbReference type="EMBL" id="TEY78608.1"/>
    </source>
</evidence>
<organism evidence="1 2">
    <name type="scientific">Botryotinia calthae</name>
    <dbReference type="NCBI Taxonomy" id="38488"/>
    <lineage>
        <taxon>Eukaryota</taxon>
        <taxon>Fungi</taxon>
        <taxon>Dikarya</taxon>
        <taxon>Ascomycota</taxon>
        <taxon>Pezizomycotina</taxon>
        <taxon>Leotiomycetes</taxon>
        <taxon>Helotiales</taxon>
        <taxon>Sclerotiniaceae</taxon>
        <taxon>Botryotinia</taxon>
    </lineage>
</organism>
<gene>
    <name evidence="1" type="ORF">BOTCAL_0047g00330</name>
</gene>
<dbReference type="EMBL" id="PHWZ01000047">
    <property type="protein sequence ID" value="TEY78608.1"/>
    <property type="molecule type" value="Genomic_DNA"/>
</dbReference>
<evidence type="ECO:0000313" key="2">
    <source>
        <dbReference type="Proteomes" id="UP000297299"/>
    </source>
</evidence>
<keyword evidence="2" id="KW-1185">Reference proteome</keyword>
<protein>
    <submittedName>
        <fullName evidence="1">Uncharacterized protein</fullName>
    </submittedName>
</protein>
<dbReference type="AlphaFoldDB" id="A0A4Y8DBB2"/>
<dbReference type="OrthoDB" id="3559336at2759"/>
<accession>A0A4Y8DBB2</accession>
<reference evidence="1 2" key="1">
    <citation type="submission" date="2017-11" db="EMBL/GenBank/DDBJ databases">
        <title>Comparative genomics of Botrytis spp.</title>
        <authorList>
            <person name="Valero-Jimenez C.A."/>
            <person name="Tapia P."/>
            <person name="Veloso J."/>
            <person name="Silva-Moreno E."/>
            <person name="Staats M."/>
            <person name="Valdes J.H."/>
            <person name="Van Kan J.A.L."/>
        </authorList>
    </citation>
    <scope>NUCLEOTIDE SEQUENCE [LARGE SCALE GENOMIC DNA]</scope>
    <source>
        <strain evidence="1 2">MUCL2830</strain>
    </source>
</reference>